<dbReference type="EMBL" id="MH382836">
    <property type="protein sequence ID" value="AXC36505.1"/>
    <property type="molecule type" value="Genomic_DNA"/>
</dbReference>
<organism evidence="1 2">
    <name type="scientific">Pseudomonas phage phCDa</name>
    <dbReference type="NCBI Taxonomy" id="2268587"/>
    <lineage>
        <taxon>Viruses</taxon>
        <taxon>Duplodnaviria</taxon>
        <taxon>Heunggongvirae</taxon>
        <taxon>Uroviricota</taxon>
        <taxon>Caudoviricetes</taxon>
        <taxon>Schitoviridae</taxon>
        <taxon>Shizishanvirus</taxon>
        <taxon>Shizishanvirus phCDa</taxon>
    </lineage>
</organism>
<evidence type="ECO:0000313" key="1">
    <source>
        <dbReference type="EMBL" id="AXC36505.1"/>
    </source>
</evidence>
<keyword evidence="2" id="KW-1185">Reference proteome</keyword>
<sequence length="99" mass="11015">MCDKYRTMWPEFQANKYTKTVTALQEGHGKDDADRRTIASLQEQLNQQREAMASASLVVESLNATIELGLKIIDQILPQAGAISIDAGAVNEFCMRARK</sequence>
<evidence type="ECO:0000313" key="2">
    <source>
        <dbReference type="Proteomes" id="UP000252224"/>
    </source>
</evidence>
<accession>A0A2Z5H8W4</accession>
<name>A0A2Z5H8W4_9CAUD</name>
<reference evidence="1 2" key="1">
    <citation type="submission" date="2018-05" db="EMBL/GenBank/DDBJ databases">
        <title>Genomic characterization of a novel Pseudomonas phage phCDa.</title>
        <authorList>
            <person name="Chen C."/>
            <person name="Lu D."/>
            <person name="Wang J."/>
            <person name="Fu R."/>
        </authorList>
    </citation>
    <scope>NUCLEOTIDE SEQUENCE [LARGE SCALE GENOMIC DNA]</scope>
</reference>
<gene>
    <name evidence="1" type="ORF">phCDa_61</name>
</gene>
<proteinExistence type="predicted"/>
<protein>
    <submittedName>
        <fullName evidence="1">Uncharacterized protein</fullName>
    </submittedName>
</protein>
<dbReference type="Proteomes" id="UP000252224">
    <property type="component" value="Segment"/>
</dbReference>